<name>A0A4U6DBL5_9BACT</name>
<dbReference type="Gene3D" id="2.130.10.10">
    <property type="entry name" value="YVTN repeat-like/Quinoprotein amine dehydrogenase"/>
    <property type="match status" value="1"/>
</dbReference>
<dbReference type="SUPFAM" id="SSF101898">
    <property type="entry name" value="NHL repeat"/>
    <property type="match status" value="1"/>
</dbReference>
<dbReference type="InterPro" id="IPR015943">
    <property type="entry name" value="WD40/YVTN_repeat-like_dom_sf"/>
</dbReference>
<protein>
    <recommendedName>
        <fullName evidence="3">T9SS C-terminal target domain-containing protein</fullName>
    </recommendedName>
</protein>
<dbReference type="RefSeq" id="WP_137338151.1">
    <property type="nucleotide sequence ID" value="NZ_BSQH01000001.1"/>
</dbReference>
<comment type="caution">
    <text evidence="1">The sequence shown here is derived from an EMBL/GenBank/DDBJ whole genome shotgun (WGS) entry which is preliminary data.</text>
</comment>
<dbReference type="OrthoDB" id="9798438at2"/>
<keyword evidence="2" id="KW-1185">Reference proteome</keyword>
<reference evidence="1 2" key="1">
    <citation type="submission" date="2019-05" db="EMBL/GenBank/DDBJ databases">
        <title>Dyadobacter AR-3-8 sp. nov., isolated from arctic soil.</title>
        <authorList>
            <person name="Chaudhary D.K."/>
        </authorList>
    </citation>
    <scope>NUCLEOTIDE SEQUENCE [LARGE SCALE GENOMIC DNA]</scope>
    <source>
        <strain evidence="1 2">AR-3-8</strain>
    </source>
</reference>
<dbReference type="Proteomes" id="UP000304900">
    <property type="component" value="Unassembled WGS sequence"/>
</dbReference>
<dbReference type="EMBL" id="SZVO01000001">
    <property type="protein sequence ID" value="TKT93861.1"/>
    <property type="molecule type" value="Genomic_DNA"/>
</dbReference>
<evidence type="ECO:0008006" key="3">
    <source>
        <dbReference type="Google" id="ProtNLM"/>
    </source>
</evidence>
<gene>
    <name evidence="1" type="ORF">FDK13_01210</name>
</gene>
<organism evidence="1 2">
    <name type="scientific">Dyadobacter frigoris</name>
    <dbReference type="NCBI Taxonomy" id="2576211"/>
    <lineage>
        <taxon>Bacteria</taxon>
        <taxon>Pseudomonadati</taxon>
        <taxon>Bacteroidota</taxon>
        <taxon>Cytophagia</taxon>
        <taxon>Cytophagales</taxon>
        <taxon>Spirosomataceae</taxon>
        <taxon>Dyadobacter</taxon>
    </lineage>
</organism>
<evidence type="ECO:0000313" key="2">
    <source>
        <dbReference type="Proteomes" id="UP000304900"/>
    </source>
</evidence>
<sequence>MNKLYFLLFAAKTVFSTCNPDKVNGFEKVYSHYKFTKIGRLPAVANESSGIAKSQNKNAFWTHNDSGGKPELYEIDFQGKLLSTKLIPDANNSDWEDLAEDNNGTIYIGDIGNNDNTKRQLTVYKVPPGNSETEKITFNYADQKQFPPSQDNFNFDCEAFFYHNENLFLFSKNWSRTNKYVRLYQLPAQKGNYSITPFDSIQIDTPVTSADISPDGKIFALLTYGKILLFGIENNEITFKKPLGCFKFVRKQAEALMFVNNTDMIVTNEQREFFRITYR</sequence>
<accession>A0A4U6DBL5</accession>
<proteinExistence type="predicted"/>
<dbReference type="AlphaFoldDB" id="A0A4U6DBL5"/>
<evidence type="ECO:0000313" key="1">
    <source>
        <dbReference type="EMBL" id="TKT93861.1"/>
    </source>
</evidence>